<accession>A0A1G6LNV5</accession>
<sequence length="36" mass="3613">MTGPTTTSTTPSAPLEVSDVVGLLFELHDVLQGGAA</sequence>
<dbReference type="AlphaFoldDB" id="A0A1G6LNV5"/>
<dbReference type="STRING" id="1045774.SAMN05421872_102314"/>
<keyword evidence="2" id="KW-1185">Reference proteome</keyword>
<organism evidence="1 2">
    <name type="scientific">Nocardioides lianchengensis</name>
    <dbReference type="NCBI Taxonomy" id="1045774"/>
    <lineage>
        <taxon>Bacteria</taxon>
        <taxon>Bacillati</taxon>
        <taxon>Actinomycetota</taxon>
        <taxon>Actinomycetes</taxon>
        <taxon>Propionibacteriales</taxon>
        <taxon>Nocardioidaceae</taxon>
        <taxon>Nocardioides</taxon>
    </lineage>
</organism>
<proteinExistence type="predicted"/>
<reference evidence="2" key="1">
    <citation type="submission" date="2016-10" db="EMBL/GenBank/DDBJ databases">
        <authorList>
            <person name="Varghese N."/>
            <person name="Submissions S."/>
        </authorList>
    </citation>
    <scope>NUCLEOTIDE SEQUENCE [LARGE SCALE GENOMIC DNA]</scope>
    <source>
        <strain evidence="2">CGMCC 4.6858</strain>
    </source>
</reference>
<dbReference type="Proteomes" id="UP000199034">
    <property type="component" value="Unassembled WGS sequence"/>
</dbReference>
<evidence type="ECO:0000313" key="1">
    <source>
        <dbReference type="EMBL" id="SDC44940.1"/>
    </source>
</evidence>
<name>A0A1G6LNV5_9ACTN</name>
<evidence type="ECO:0000313" key="2">
    <source>
        <dbReference type="Proteomes" id="UP000199034"/>
    </source>
</evidence>
<dbReference type="EMBL" id="FMZM01000002">
    <property type="protein sequence ID" value="SDC44940.1"/>
    <property type="molecule type" value="Genomic_DNA"/>
</dbReference>
<protein>
    <submittedName>
        <fullName evidence="1">Uncharacterized protein</fullName>
    </submittedName>
</protein>
<gene>
    <name evidence="1" type="ORF">SAMN05421872_102314</name>
</gene>